<accession>A0A9P7B1C7</accession>
<evidence type="ECO:0000313" key="3">
    <source>
        <dbReference type="Proteomes" id="UP000777482"/>
    </source>
</evidence>
<protein>
    <submittedName>
        <fullName evidence="2">Uncharacterized protein</fullName>
    </submittedName>
</protein>
<feature type="region of interest" description="Disordered" evidence="1">
    <location>
        <begin position="1"/>
        <end position="57"/>
    </location>
</feature>
<dbReference type="Proteomes" id="UP000777482">
    <property type="component" value="Unassembled WGS sequence"/>
</dbReference>
<organism evidence="2 3">
    <name type="scientific">Rhodotorula mucilaginosa</name>
    <name type="common">Yeast</name>
    <name type="synonym">Rhodotorula rubra</name>
    <dbReference type="NCBI Taxonomy" id="5537"/>
    <lineage>
        <taxon>Eukaryota</taxon>
        <taxon>Fungi</taxon>
        <taxon>Dikarya</taxon>
        <taxon>Basidiomycota</taxon>
        <taxon>Pucciniomycotina</taxon>
        <taxon>Microbotryomycetes</taxon>
        <taxon>Sporidiobolales</taxon>
        <taxon>Sporidiobolaceae</taxon>
        <taxon>Rhodotorula</taxon>
    </lineage>
</organism>
<dbReference type="AlphaFoldDB" id="A0A9P7B1C7"/>
<keyword evidence="3" id="KW-1185">Reference proteome</keyword>
<name>A0A9P7B1C7_RHOMI</name>
<feature type="compositionally biased region" description="Acidic residues" evidence="1">
    <location>
        <begin position="22"/>
        <end position="32"/>
    </location>
</feature>
<gene>
    <name evidence="2" type="ORF">C6P46_003469</name>
</gene>
<comment type="caution">
    <text evidence="2">The sequence shown here is derived from an EMBL/GenBank/DDBJ whole genome shotgun (WGS) entry which is preliminary data.</text>
</comment>
<sequence>MKTQALNQHAAAALADSCSSDSSDEDGDDEGEGGLGRRSGSRPAVSTSLPTDSSGAIRHGRLLPRSLSAGWSAFKAAQKATWARAWSASTTGAQLCAITTSPPGLAFTPFHSSLSRRQSTLLTRPCTGACNLSAYKAHFEPK</sequence>
<evidence type="ECO:0000313" key="2">
    <source>
        <dbReference type="EMBL" id="KAG0653194.1"/>
    </source>
</evidence>
<dbReference type="EMBL" id="PUHQ01000282">
    <property type="protein sequence ID" value="KAG0653194.1"/>
    <property type="molecule type" value="Genomic_DNA"/>
</dbReference>
<feature type="compositionally biased region" description="Low complexity" evidence="1">
    <location>
        <begin position="1"/>
        <end position="21"/>
    </location>
</feature>
<reference evidence="2 3" key="1">
    <citation type="submission" date="2020-11" db="EMBL/GenBank/DDBJ databases">
        <title>Kefir isolates.</title>
        <authorList>
            <person name="Marcisauskas S."/>
            <person name="Kim Y."/>
            <person name="Blasche S."/>
        </authorList>
    </citation>
    <scope>NUCLEOTIDE SEQUENCE [LARGE SCALE GENOMIC DNA]</scope>
    <source>
        <strain evidence="2 3">KR</strain>
    </source>
</reference>
<evidence type="ECO:0000256" key="1">
    <source>
        <dbReference type="SAM" id="MobiDB-lite"/>
    </source>
</evidence>
<feature type="compositionally biased region" description="Polar residues" evidence="1">
    <location>
        <begin position="44"/>
        <end position="54"/>
    </location>
</feature>
<proteinExistence type="predicted"/>